<dbReference type="EMBL" id="GGEC01085667">
    <property type="protein sequence ID" value="MBX66151.1"/>
    <property type="molecule type" value="Transcribed_RNA"/>
</dbReference>
<name>A0A2P2QGN6_RHIMU</name>
<evidence type="ECO:0000313" key="1">
    <source>
        <dbReference type="EMBL" id="MBX66151.1"/>
    </source>
</evidence>
<proteinExistence type="predicted"/>
<accession>A0A2P2QGN6</accession>
<sequence>MHIEELSCSFTSIKHDLCTIHSSLV</sequence>
<protein>
    <submittedName>
        <fullName evidence="1">Uncharacterized protein</fullName>
    </submittedName>
</protein>
<reference evidence="1" key="1">
    <citation type="submission" date="2018-02" db="EMBL/GenBank/DDBJ databases">
        <title>Rhizophora mucronata_Transcriptome.</title>
        <authorList>
            <person name="Meera S.P."/>
            <person name="Sreeshan A."/>
            <person name="Augustine A."/>
        </authorList>
    </citation>
    <scope>NUCLEOTIDE SEQUENCE</scope>
    <source>
        <tissue evidence="1">Leaf</tissue>
    </source>
</reference>
<dbReference type="AlphaFoldDB" id="A0A2P2QGN6"/>
<organism evidence="1">
    <name type="scientific">Rhizophora mucronata</name>
    <name type="common">Asiatic mangrove</name>
    <dbReference type="NCBI Taxonomy" id="61149"/>
    <lineage>
        <taxon>Eukaryota</taxon>
        <taxon>Viridiplantae</taxon>
        <taxon>Streptophyta</taxon>
        <taxon>Embryophyta</taxon>
        <taxon>Tracheophyta</taxon>
        <taxon>Spermatophyta</taxon>
        <taxon>Magnoliopsida</taxon>
        <taxon>eudicotyledons</taxon>
        <taxon>Gunneridae</taxon>
        <taxon>Pentapetalae</taxon>
        <taxon>rosids</taxon>
        <taxon>fabids</taxon>
        <taxon>Malpighiales</taxon>
        <taxon>Rhizophoraceae</taxon>
        <taxon>Rhizophora</taxon>
    </lineage>
</organism>